<protein>
    <submittedName>
        <fullName evidence="1">Uncharacterized protein</fullName>
    </submittedName>
</protein>
<accession>A0AAV5TEM2</accession>
<keyword evidence="2" id="KW-1185">Reference proteome</keyword>
<organism evidence="1 2">
    <name type="scientific">Pristionchus entomophagus</name>
    <dbReference type="NCBI Taxonomy" id="358040"/>
    <lineage>
        <taxon>Eukaryota</taxon>
        <taxon>Metazoa</taxon>
        <taxon>Ecdysozoa</taxon>
        <taxon>Nematoda</taxon>
        <taxon>Chromadorea</taxon>
        <taxon>Rhabditida</taxon>
        <taxon>Rhabditina</taxon>
        <taxon>Diplogasteromorpha</taxon>
        <taxon>Diplogasteroidea</taxon>
        <taxon>Neodiplogasteridae</taxon>
        <taxon>Pristionchus</taxon>
    </lineage>
</organism>
<reference evidence="1" key="1">
    <citation type="submission" date="2023-10" db="EMBL/GenBank/DDBJ databases">
        <title>Genome assembly of Pristionchus species.</title>
        <authorList>
            <person name="Yoshida K."/>
            <person name="Sommer R.J."/>
        </authorList>
    </citation>
    <scope>NUCLEOTIDE SEQUENCE</scope>
    <source>
        <strain evidence="1">RS0144</strain>
    </source>
</reference>
<proteinExistence type="predicted"/>
<evidence type="ECO:0000313" key="2">
    <source>
        <dbReference type="Proteomes" id="UP001432027"/>
    </source>
</evidence>
<sequence>LIRLSQSSSTDVQIGMCPGIVWRQGDPVASTWITRSSHNFWRLADFPHLQGTDLGHSRAGEMMLTVFDVFQPFFYLSTVEFSDFHH</sequence>
<feature type="non-terminal residue" evidence="1">
    <location>
        <position position="86"/>
    </location>
</feature>
<dbReference type="Proteomes" id="UP001432027">
    <property type="component" value="Unassembled WGS sequence"/>
</dbReference>
<name>A0AAV5TEM2_9BILA</name>
<gene>
    <name evidence="1" type="ORF">PENTCL1PPCAC_15162</name>
</gene>
<feature type="non-terminal residue" evidence="1">
    <location>
        <position position="1"/>
    </location>
</feature>
<evidence type="ECO:0000313" key="1">
    <source>
        <dbReference type="EMBL" id="GMS92987.1"/>
    </source>
</evidence>
<dbReference type="AlphaFoldDB" id="A0AAV5TEM2"/>
<dbReference type="EMBL" id="BTSX01000004">
    <property type="protein sequence ID" value="GMS92987.1"/>
    <property type="molecule type" value="Genomic_DNA"/>
</dbReference>
<comment type="caution">
    <text evidence="1">The sequence shown here is derived from an EMBL/GenBank/DDBJ whole genome shotgun (WGS) entry which is preliminary data.</text>
</comment>